<proteinExistence type="inferred from homology"/>
<comment type="similarity">
    <text evidence="1 6 7">Belongs to the universal ribosomal protein uS17 family.</text>
</comment>
<dbReference type="OMA" id="DYEKCPF"/>
<feature type="region of interest" description="Disordered" evidence="8">
    <location>
        <begin position="1"/>
        <end position="22"/>
    </location>
</feature>
<comment type="function">
    <text evidence="6">One of the primary rRNA binding proteins, it binds specifically to the 5'-end of 16S ribosomal RNA.</text>
</comment>
<dbReference type="OrthoDB" id="10698at2157"/>
<dbReference type="Pfam" id="PF00366">
    <property type="entry name" value="Ribosomal_S17"/>
    <property type="match status" value="1"/>
</dbReference>
<dbReference type="RefSeq" id="WP_011921246.1">
    <property type="nucleotide sequence ID" value="NZ_AP019770.1"/>
</dbReference>
<evidence type="ECO:0000313" key="15">
    <source>
        <dbReference type="Proteomes" id="UP000029084"/>
    </source>
</evidence>
<dbReference type="EMBL" id="CP012174">
    <property type="protein sequence ID" value="AKV77769.1"/>
    <property type="molecule type" value="Genomic_DNA"/>
</dbReference>
<evidence type="ECO:0000256" key="4">
    <source>
        <dbReference type="ARBA" id="ARBA00022980"/>
    </source>
</evidence>
<evidence type="ECO:0000256" key="3">
    <source>
        <dbReference type="ARBA" id="ARBA00022884"/>
    </source>
</evidence>
<accession>A0A088E1C1</accession>
<reference evidence="9 15" key="1">
    <citation type="journal article" date="2014" name="J. Bacteriol.">
        <title>Role of an Archaeal PitA Transporter in the Copper and Arsenic Resistance of Metallosphaera sedula, an Extreme Thermoacidophile.</title>
        <authorList>
            <person name="McCarthy S."/>
            <person name="Ai C."/>
            <person name="Wheaton G."/>
            <person name="Tevatia R."/>
            <person name="Eckrich V."/>
            <person name="Kelly R."/>
            <person name="Blum P."/>
        </authorList>
    </citation>
    <scope>NUCLEOTIDE SEQUENCE [LARGE SCALE GENOMIC DNA]</scope>
    <source>
        <strain evidence="9 15">CuR1</strain>
    </source>
</reference>
<sequence>MSQVKTKNVGIPGITPPSRECEDEDCPFHGSLKVRGTLIEGTLVKNRAPKMGVIERTYLFYDHKYKRYERRTSRIHARVPSCLDVKEGDRVIIGETRPLSKSVSFVVLGKR</sequence>
<dbReference type="Gene3D" id="2.40.50.1000">
    <property type="match status" value="1"/>
</dbReference>
<keyword evidence="4 6" id="KW-0689">Ribosomal protein</keyword>
<evidence type="ECO:0000256" key="1">
    <source>
        <dbReference type="ARBA" id="ARBA00010254"/>
    </source>
</evidence>
<evidence type="ECO:0000313" key="13">
    <source>
        <dbReference type="EMBL" id="AKV80014.1"/>
    </source>
</evidence>
<evidence type="ECO:0000256" key="2">
    <source>
        <dbReference type="ARBA" id="ARBA00022730"/>
    </source>
</evidence>
<evidence type="ECO:0000256" key="5">
    <source>
        <dbReference type="ARBA" id="ARBA00023274"/>
    </source>
</evidence>
<evidence type="ECO:0000256" key="8">
    <source>
        <dbReference type="SAM" id="MobiDB-lite"/>
    </source>
</evidence>
<evidence type="ECO:0000256" key="7">
    <source>
        <dbReference type="RuleBase" id="RU003872"/>
    </source>
</evidence>
<dbReference type="NCBIfam" id="TIGR03630">
    <property type="entry name" value="uS17_arch"/>
    <property type="match status" value="1"/>
</dbReference>
<reference evidence="17 18" key="2">
    <citation type="journal article" date="2015" name="Genome Announc.">
        <title>Complete Genome Sequences of Evolved Arsenate-Resistant Metallosphaera sedula Strains.</title>
        <authorList>
            <person name="Ai C."/>
            <person name="McCarthy S."/>
            <person name="Schackwitz W."/>
            <person name="Martin J."/>
            <person name="Lipzen A."/>
            <person name="Blum P."/>
        </authorList>
    </citation>
    <scope>NUCLEOTIDE SEQUENCE [LARGE SCALE GENOMIC DNA]</scope>
    <source>
        <strain evidence="12 18">ARS120-1</strain>
        <strain evidence="13 17">ARS120-2</strain>
        <strain evidence="10 20">ARS50-1</strain>
        <strain evidence="11 19">ARS50-2</strain>
    </source>
</reference>
<evidence type="ECO:0000313" key="14">
    <source>
        <dbReference type="EMBL" id="AKV82259.1"/>
    </source>
</evidence>
<organism evidence="9 15">
    <name type="scientific">Metallosphaera sedula</name>
    <dbReference type="NCBI Taxonomy" id="43687"/>
    <lineage>
        <taxon>Archaea</taxon>
        <taxon>Thermoproteota</taxon>
        <taxon>Thermoprotei</taxon>
        <taxon>Sulfolobales</taxon>
        <taxon>Sulfolobaceae</taxon>
        <taxon>Metallosphaera</taxon>
    </lineage>
</organism>
<dbReference type="GO" id="GO:0003735">
    <property type="term" value="F:structural constituent of ribosome"/>
    <property type="evidence" value="ECO:0007669"/>
    <property type="project" value="UniProtKB-UniRule"/>
</dbReference>
<keyword evidence="3 6" id="KW-0694">RNA-binding</keyword>
<dbReference type="InterPro" id="IPR019979">
    <property type="entry name" value="Ribosomal_uS17_CS"/>
</dbReference>
<evidence type="ECO:0000256" key="6">
    <source>
        <dbReference type="HAMAP-Rule" id="MF_01345"/>
    </source>
</evidence>
<keyword evidence="2 6" id="KW-0699">rRNA-binding</keyword>
<dbReference type="GO" id="GO:0006412">
    <property type="term" value="P:translation"/>
    <property type="evidence" value="ECO:0007669"/>
    <property type="project" value="UniProtKB-UniRule"/>
</dbReference>
<dbReference type="Proteomes" id="UP000061362">
    <property type="component" value="Chromosome"/>
</dbReference>
<gene>
    <name evidence="6" type="primary">rps17</name>
    <name evidence="9" type="ORF">HA72_0100</name>
    <name evidence="10" type="ORF">MsedA_0105</name>
    <name evidence="11" type="ORF">MsedB_0105</name>
    <name evidence="12" type="ORF">MsedC_0104</name>
    <name evidence="13" type="ORF">MsedD_0105</name>
    <name evidence="14" type="ORF">MsedE_0105</name>
</gene>
<dbReference type="Proteomes" id="UP000056255">
    <property type="component" value="Chromosome"/>
</dbReference>
<dbReference type="EMBL" id="CP012175">
    <property type="protein sequence ID" value="AKV80014.1"/>
    <property type="molecule type" value="Genomic_DNA"/>
</dbReference>
<evidence type="ECO:0000313" key="11">
    <source>
        <dbReference type="EMBL" id="AKV75523.1"/>
    </source>
</evidence>
<evidence type="ECO:0000313" key="20">
    <source>
        <dbReference type="Proteomes" id="UP000068832"/>
    </source>
</evidence>
<evidence type="ECO:0000313" key="19">
    <source>
        <dbReference type="Proteomes" id="UP000062475"/>
    </source>
</evidence>
<dbReference type="InterPro" id="IPR019978">
    <property type="entry name" value="Ribosomal_uS17_archaeal"/>
</dbReference>
<dbReference type="PATRIC" id="fig|43687.5.peg.102"/>
<evidence type="ECO:0000313" key="12">
    <source>
        <dbReference type="EMBL" id="AKV77769.1"/>
    </source>
</evidence>
<dbReference type="Proteomes" id="UP000029084">
    <property type="component" value="Chromosome"/>
</dbReference>
<evidence type="ECO:0000313" key="9">
    <source>
        <dbReference type="EMBL" id="AIM26264.1"/>
    </source>
</evidence>
<evidence type="ECO:0000313" key="17">
    <source>
        <dbReference type="Proteomes" id="UP000061362"/>
    </source>
</evidence>
<dbReference type="PROSITE" id="PS00056">
    <property type="entry name" value="RIBOSOMAL_S17"/>
    <property type="match status" value="1"/>
</dbReference>
<dbReference type="HAMAP" id="MF_01345_A">
    <property type="entry name" value="Ribosomal_uS17_A"/>
    <property type="match status" value="1"/>
</dbReference>
<dbReference type="PANTHER" id="PTHR10744">
    <property type="entry name" value="40S RIBOSOMAL PROTEIN S11 FAMILY MEMBER"/>
    <property type="match status" value="1"/>
</dbReference>
<dbReference type="PRINTS" id="PR00973">
    <property type="entry name" value="RIBOSOMALS17"/>
</dbReference>
<comment type="subunit">
    <text evidence="6">Part of the 30S ribosomal subunit.</text>
</comment>
<dbReference type="EMBL" id="CP012176">
    <property type="protein sequence ID" value="AKV82259.1"/>
    <property type="molecule type" value="Genomic_DNA"/>
</dbReference>
<dbReference type="SUPFAM" id="SSF50249">
    <property type="entry name" value="Nucleic acid-binding proteins"/>
    <property type="match status" value="1"/>
</dbReference>
<dbReference type="GO" id="GO:0019843">
    <property type="term" value="F:rRNA binding"/>
    <property type="evidence" value="ECO:0007669"/>
    <property type="project" value="UniProtKB-UniRule"/>
</dbReference>
<dbReference type="InterPro" id="IPR028333">
    <property type="entry name" value="Ribosomal_uS17_arc/euk"/>
</dbReference>
<dbReference type="InterPro" id="IPR000266">
    <property type="entry name" value="Ribosomal_uS17"/>
</dbReference>
<dbReference type="Proteomes" id="UP000068832">
    <property type="component" value="Chromosome"/>
</dbReference>
<dbReference type="Proteomes" id="UP000062398">
    <property type="component" value="Chromosome"/>
</dbReference>
<evidence type="ECO:0000313" key="16">
    <source>
        <dbReference type="Proteomes" id="UP000056255"/>
    </source>
</evidence>
<dbReference type="AlphaFoldDB" id="A0A088E1C1"/>
<protein>
    <recommendedName>
        <fullName evidence="6">Small ribosomal subunit protein uS17</fullName>
    </recommendedName>
</protein>
<dbReference type="CDD" id="cd00364">
    <property type="entry name" value="Ribosomal_uS17"/>
    <property type="match status" value="1"/>
</dbReference>
<dbReference type="Proteomes" id="UP000062475">
    <property type="component" value="Chromosome"/>
</dbReference>
<reference evidence="14 16" key="3">
    <citation type="submission" date="2015-07" db="EMBL/GenBank/DDBJ databases">
        <title>Physiological, transcriptional responses and genome re-sequencing of acid resistant extremely thermoacidophilic Metallosphaera sedula SARC-M1.</title>
        <authorList>
            <person name="Ai C."/>
            <person name="McCarthy S."/>
            <person name="Eckrich V."/>
            <person name="Rudrappa D."/>
            <person name="Qiu G."/>
            <person name="Blum P."/>
        </authorList>
    </citation>
    <scope>NUCLEOTIDE SEQUENCE [LARGE SCALE GENOMIC DNA]</scope>
    <source>
        <strain evidence="14 16">SARC-M1</strain>
    </source>
</reference>
<evidence type="ECO:0000313" key="18">
    <source>
        <dbReference type="Proteomes" id="UP000062398"/>
    </source>
</evidence>
<dbReference type="NCBIfam" id="NF006345">
    <property type="entry name" value="PRK08572.1"/>
    <property type="match status" value="1"/>
</dbReference>
<dbReference type="InterPro" id="IPR012340">
    <property type="entry name" value="NA-bd_OB-fold"/>
</dbReference>
<dbReference type="EMBL" id="CP012173">
    <property type="protein sequence ID" value="AKV75523.1"/>
    <property type="molecule type" value="Genomic_DNA"/>
</dbReference>
<dbReference type="GeneID" id="97614887"/>
<dbReference type="GO" id="GO:0022627">
    <property type="term" value="C:cytosolic small ribosomal subunit"/>
    <property type="evidence" value="ECO:0007669"/>
    <property type="project" value="UniProtKB-UniRule"/>
</dbReference>
<dbReference type="EMBL" id="CP012172">
    <property type="protein sequence ID" value="AKV73279.1"/>
    <property type="molecule type" value="Genomic_DNA"/>
</dbReference>
<dbReference type="EMBL" id="CP008822">
    <property type="protein sequence ID" value="AIM26264.1"/>
    <property type="molecule type" value="Genomic_DNA"/>
</dbReference>
<name>A0A088E1C1_9CREN</name>
<keyword evidence="5 6" id="KW-0687">Ribonucleoprotein</keyword>
<evidence type="ECO:0000313" key="10">
    <source>
        <dbReference type="EMBL" id="AKV73279.1"/>
    </source>
</evidence>
<dbReference type="PANTHER" id="PTHR10744:SF9">
    <property type="entry name" value="40S RIBOSOMAL PROTEIN S11-RELATED"/>
    <property type="match status" value="1"/>
</dbReference>